<dbReference type="KEGG" id="esg:EsVE80_18680"/>
<accession>A0A679ILA8</accession>
<comment type="subcellular location">
    <subcellularLocation>
        <location evidence="1">Membrane</location>
        <topology evidence="1">Multi-pass membrane protein</topology>
    </subcellularLocation>
</comment>
<keyword evidence="2 5" id="KW-0812">Transmembrane</keyword>
<dbReference type="PANTHER" id="PTHR37955:SF1">
    <property type="entry name" value="DEP DOMAIN-CONTAINING PROTEIN"/>
    <property type="match status" value="1"/>
</dbReference>
<organism evidence="6 7">
    <name type="scientific">Enterococcus saigonensis</name>
    <dbReference type="NCBI Taxonomy" id="1805431"/>
    <lineage>
        <taxon>Bacteria</taxon>
        <taxon>Bacillati</taxon>
        <taxon>Bacillota</taxon>
        <taxon>Bacilli</taxon>
        <taxon>Lactobacillales</taxon>
        <taxon>Enterococcaceae</taxon>
        <taxon>Enterococcus</taxon>
    </lineage>
</organism>
<feature type="transmembrane region" description="Helical" evidence="5">
    <location>
        <begin position="248"/>
        <end position="268"/>
    </location>
</feature>
<evidence type="ECO:0000256" key="2">
    <source>
        <dbReference type="ARBA" id="ARBA00022692"/>
    </source>
</evidence>
<reference evidence="6 7" key="1">
    <citation type="submission" date="2020-02" db="EMBL/GenBank/DDBJ databases">
        <title>Characterization of vanA genotype vancomycin-resistant Enterococcus saigonensis VE80.</title>
        <authorList>
            <person name="Harada T."/>
            <person name="Motooka D."/>
            <person name="Nakamura S."/>
            <person name="Yamamoto Y."/>
            <person name="Kawahara R."/>
            <person name="Kawatsu K."/>
        </authorList>
    </citation>
    <scope>NUCLEOTIDE SEQUENCE [LARGE SCALE GENOMIC DNA]</scope>
    <source>
        <strain evidence="6 7">VE80</strain>
    </source>
</reference>
<keyword evidence="4 5" id="KW-0472">Membrane</keyword>
<dbReference type="InterPro" id="IPR038665">
    <property type="entry name" value="Voltage-dep_anion_channel_sf"/>
</dbReference>
<dbReference type="Proteomes" id="UP000502998">
    <property type="component" value="Chromosome"/>
</dbReference>
<dbReference type="RefSeq" id="WP_173103498.1">
    <property type="nucleotide sequence ID" value="NZ_AP022822.1"/>
</dbReference>
<feature type="transmembrane region" description="Helical" evidence="5">
    <location>
        <begin position="215"/>
        <end position="236"/>
    </location>
</feature>
<evidence type="ECO:0000256" key="4">
    <source>
        <dbReference type="ARBA" id="ARBA00023136"/>
    </source>
</evidence>
<dbReference type="CDD" id="cd09325">
    <property type="entry name" value="TDT_C4-dicarb_trans"/>
    <property type="match status" value="1"/>
</dbReference>
<keyword evidence="7" id="KW-1185">Reference proteome</keyword>
<gene>
    <name evidence="6" type="ORF">EsVE80_18680</name>
</gene>
<dbReference type="InterPro" id="IPR004695">
    <property type="entry name" value="SLAC1/Mae1/Ssu1/TehA"/>
</dbReference>
<dbReference type="EMBL" id="AP022822">
    <property type="protein sequence ID" value="BCA86345.1"/>
    <property type="molecule type" value="Genomic_DNA"/>
</dbReference>
<dbReference type="InterPro" id="IPR052951">
    <property type="entry name" value="Tellurite_res_ion_channel"/>
</dbReference>
<name>A0A679ILA8_9ENTE</name>
<evidence type="ECO:0000256" key="1">
    <source>
        <dbReference type="ARBA" id="ARBA00004141"/>
    </source>
</evidence>
<dbReference type="AlphaFoldDB" id="A0A679ILA8"/>
<feature type="transmembrane region" description="Helical" evidence="5">
    <location>
        <begin position="38"/>
        <end position="55"/>
    </location>
</feature>
<dbReference type="Pfam" id="PF03595">
    <property type="entry name" value="SLAC1"/>
    <property type="match status" value="1"/>
</dbReference>
<feature type="transmembrane region" description="Helical" evidence="5">
    <location>
        <begin position="100"/>
        <end position="121"/>
    </location>
</feature>
<feature type="transmembrane region" description="Helical" evidence="5">
    <location>
        <begin position="7"/>
        <end position="26"/>
    </location>
</feature>
<protein>
    <submittedName>
        <fullName evidence="6">C4-dicarboxylate ABC transporter</fullName>
    </submittedName>
</protein>
<feature type="transmembrane region" description="Helical" evidence="5">
    <location>
        <begin position="67"/>
        <end position="88"/>
    </location>
</feature>
<sequence length="321" mass="35998">MREFLKIIPIPICGLILGLATCGNVLKTYGLNFLGNSLGLIAGSLFIAVLLKVVLTFGHAHASLQDPIVASVSPTFTMGTMVLCTYLLQIQAVAPYVKYLWLVAILIHYYLVTYFTYHFLIKPSVKMDHLYPSWFIVYVGIGVISVTSSNFFPLIGQINFWVGLLFYLVLLPLIIHRVFLFKNMAEATLPLITIIAAPGSLELTGYLKAFSKPNMILVIGLLILSQILYWFIIFHVLKMIRLPFYPSYAAFTFPLAISAFASRSVSIFLAANGYPVVAIEYLAKLETAIAVVMVLYVLGHYMCFLAKEAQDLYFKHQRQKI</sequence>
<dbReference type="Gene3D" id="1.50.10.150">
    <property type="entry name" value="Voltage-dependent anion channel"/>
    <property type="match status" value="1"/>
</dbReference>
<dbReference type="PANTHER" id="PTHR37955">
    <property type="entry name" value="TELLURITE RESISTANCE PROTEIN TEHA"/>
    <property type="match status" value="1"/>
</dbReference>
<dbReference type="GO" id="GO:0046583">
    <property type="term" value="F:monoatomic cation efflux transmembrane transporter activity"/>
    <property type="evidence" value="ECO:0007669"/>
    <property type="project" value="TreeGrafter"/>
</dbReference>
<proteinExistence type="predicted"/>
<feature type="transmembrane region" description="Helical" evidence="5">
    <location>
        <begin position="133"/>
        <end position="152"/>
    </location>
</feature>
<dbReference type="GO" id="GO:0005886">
    <property type="term" value="C:plasma membrane"/>
    <property type="evidence" value="ECO:0007669"/>
    <property type="project" value="TreeGrafter"/>
</dbReference>
<keyword evidence="3 5" id="KW-1133">Transmembrane helix</keyword>
<evidence type="ECO:0000313" key="7">
    <source>
        <dbReference type="Proteomes" id="UP000502998"/>
    </source>
</evidence>
<evidence type="ECO:0000313" key="6">
    <source>
        <dbReference type="EMBL" id="BCA86345.1"/>
    </source>
</evidence>
<feature type="transmembrane region" description="Helical" evidence="5">
    <location>
        <begin position="158"/>
        <end position="175"/>
    </location>
</feature>
<evidence type="ECO:0000256" key="5">
    <source>
        <dbReference type="SAM" id="Phobius"/>
    </source>
</evidence>
<evidence type="ECO:0000256" key="3">
    <source>
        <dbReference type="ARBA" id="ARBA00022989"/>
    </source>
</evidence>